<organism evidence="2 3">
    <name type="scientific">Anisodus tanguticus</name>
    <dbReference type="NCBI Taxonomy" id="243964"/>
    <lineage>
        <taxon>Eukaryota</taxon>
        <taxon>Viridiplantae</taxon>
        <taxon>Streptophyta</taxon>
        <taxon>Embryophyta</taxon>
        <taxon>Tracheophyta</taxon>
        <taxon>Spermatophyta</taxon>
        <taxon>Magnoliopsida</taxon>
        <taxon>eudicotyledons</taxon>
        <taxon>Gunneridae</taxon>
        <taxon>Pentapetalae</taxon>
        <taxon>asterids</taxon>
        <taxon>lamiids</taxon>
        <taxon>Solanales</taxon>
        <taxon>Solanaceae</taxon>
        <taxon>Solanoideae</taxon>
        <taxon>Hyoscyameae</taxon>
        <taxon>Anisodus</taxon>
    </lineage>
</organism>
<reference evidence="2" key="1">
    <citation type="submission" date="2023-12" db="EMBL/GenBank/DDBJ databases">
        <title>Genome assembly of Anisodus tanguticus.</title>
        <authorList>
            <person name="Wang Y.-J."/>
        </authorList>
    </citation>
    <scope>NUCLEOTIDE SEQUENCE</scope>
    <source>
        <strain evidence="2">KB-2021</strain>
        <tissue evidence="2">Leaf</tissue>
    </source>
</reference>
<keyword evidence="1" id="KW-0472">Membrane</keyword>
<feature type="transmembrane region" description="Helical" evidence="1">
    <location>
        <begin position="108"/>
        <end position="133"/>
    </location>
</feature>
<protein>
    <submittedName>
        <fullName evidence="2">Uncharacterized protein</fullName>
    </submittedName>
</protein>
<evidence type="ECO:0000313" key="3">
    <source>
        <dbReference type="Proteomes" id="UP001291623"/>
    </source>
</evidence>
<comment type="caution">
    <text evidence="2">The sequence shown here is derived from an EMBL/GenBank/DDBJ whole genome shotgun (WGS) entry which is preliminary data.</text>
</comment>
<keyword evidence="1" id="KW-0812">Transmembrane</keyword>
<gene>
    <name evidence="2" type="ORF">RND71_015622</name>
</gene>
<evidence type="ECO:0000256" key="1">
    <source>
        <dbReference type="SAM" id="Phobius"/>
    </source>
</evidence>
<feature type="transmembrane region" description="Helical" evidence="1">
    <location>
        <begin position="18"/>
        <end position="38"/>
    </location>
</feature>
<accession>A0AAE1S778</accession>
<dbReference type="PANTHER" id="PTHR13301">
    <property type="entry name" value="X-BOX TRANSCRIPTION FACTOR-RELATED"/>
    <property type="match status" value="1"/>
</dbReference>
<keyword evidence="1" id="KW-1133">Transmembrane helix</keyword>
<dbReference type="Proteomes" id="UP001291623">
    <property type="component" value="Unassembled WGS sequence"/>
</dbReference>
<proteinExistence type="predicted"/>
<name>A0AAE1S778_9SOLA</name>
<keyword evidence="3" id="KW-1185">Reference proteome</keyword>
<feature type="transmembrane region" description="Helical" evidence="1">
    <location>
        <begin position="71"/>
        <end position="96"/>
    </location>
</feature>
<dbReference type="AlphaFoldDB" id="A0AAE1S778"/>
<evidence type="ECO:0000313" key="2">
    <source>
        <dbReference type="EMBL" id="KAK4364264.1"/>
    </source>
</evidence>
<sequence>MSESIPEGGSVKVWWMEYMALMIMGVSSIWLGGVKAIIEKIIGTQGEKLYLSDKAIDEEKLMKYEKEKFDFHGIGMLVVPLITLSVLNLVCFIVGANQVIITMRFDDVLGQLLVSSFFVFMVVTIIIDVVYFLKDS</sequence>
<dbReference type="EMBL" id="JAVYJV010000008">
    <property type="protein sequence ID" value="KAK4364264.1"/>
    <property type="molecule type" value="Genomic_DNA"/>
</dbReference>